<gene>
    <name evidence="2" type="ORF">STIAU_0923</name>
</gene>
<sequence length="60" mass="6451">MEEAGRTAIRESSPAPKDASDSEGSEAAREAAQPAVPRTHRSITAPVLRLRPANLTYHPE</sequence>
<evidence type="ECO:0000256" key="1">
    <source>
        <dbReference type="SAM" id="MobiDB-lite"/>
    </source>
</evidence>
<evidence type="ECO:0000313" key="3">
    <source>
        <dbReference type="Proteomes" id="UP000032702"/>
    </source>
</evidence>
<feature type="region of interest" description="Disordered" evidence="1">
    <location>
        <begin position="1"/>
        <end position="60"/>
    </location>
</feature>
<protein>
    <submittedName>
        <fullName evidence="2">Uncharacterized protein</fullName>
    </submittedName>
</protein>
<evidence type="ECO:0000313" key="2">
    <source>
        <dbReference type="EMBL" id="EAU65465.1"/>
    </source>
</evidence>
<comment type="caution">
    <text evidence="2">The sequence shown here is derived from an EMBL/GenBank/DDBJ whole genome shotgun (WGS) entry which is preliminary data.</text>
</comment>
<dbReference type="Proteomes" id="UP000032702">
    <property type="component" value="Unassembled WGS sequence"/>
</dbReference>
<name>Q08YA1_STIAD</name>
<organism evidence="2 3">
    <name type="scientific">Stigmatella aurantiaca (strain DW4/3-1)</name>
    <dbReference type="NCBI Taxonomy" id="378806"/>
    <lineage>
        <taxon>Bacteria</taxon>
        <taxon>Pseudomonadati</taxon>
        <taxon>Myxococcota</taxon>
        <taxon>Myxococcia</taxon>
        <taxon>Myxococcales</taxon>
        <taxon>Cystobacterineae</taxon>
        <taxon>Archangiaceae</taxon>
        <taxon>Stigmatella</taxon>
    </lineage>
</organism>
<dbReference type="AlphaFoldDB" id="Q08YA1"/>
<accession>Q08YA1</accession>
<dbReference type="EMBL" id="AAMD01000081">
    <property type="protein sequence ID" value="EAU65465.1"/>
    <property type="molecule type" value="Genomic_DNA"/>
</dbReference>
<proteinExistence type="predicted"/>
<reference evidence="2 3" key="1">
    <citation type="submission" date="2006-04" db="EMBL/GenBank/DDBJ databases">
        <authorList>
            <person name="Nierman W.C."/>
        </authorList>
    </citation>
    <scope>NUCLEOTIDE SEQUENCE [LARGE SCALE GENOMIC DNA]</scope>
    <source>
        <strain evidence="2 3">DW4/3-1</strain>
    </source>
</reference>